<feature type="domain" description="TssC1 C-terminal" evidence="3">
    <location>
        <begin position="383"/>
        <end position="493"/>
    </location>
</feature>
<organism evidence="4 5">
    <name type="scientific">Photorhabdus temperata J3</name>
    <dbReference type="NCBI Taxonomy" id="1389415"/>
    <lineage>
        <taxon>Bacteria</taxon>
        <taxon>Pseudomonadati</taxon>
        <taxon>Pseudomonadota</taxon>
        <taxon>Gammaproteobacteria</taxon>
        <taxon>Enterobacterales</taxon>
        <taxon>Morganellaceae</taxon>
        <taxon>Photorhabdus</taxon>
    </lineage>
</organism>
<dbReference type="Proteomes" id="UP000017133">
    <property type="component" value="Unassembled WGS sequence"/>
</dbReference>
<evidence type="ECO:0000259" key="3">
    <source>
        <dbReference type="Pfam" id="PF18945"/>
    </source>
</evidence>
<evidence type="ECO:0000259" key="2">
    <source>
        <dbReference type="Pfam" id="PF05943"/>
    </source>
</evidence>
<reference evidence="4 5" key="1">
    <citation type="submission" date="2013-10" db="EMBL/GenBank/DDBJ databases">
        <title>Whole Genome Shotgun Sequence of Photorhabdus temperata J3.</title>
        <authorList>
            <person name="Park G.-S."/>
            <person name="Hong S.-J."/>
            <person name="Shin J.-H."/>
        </authorList>
    </citation>
    <scope>NUCLEOTIDE SEQUENCE [LARGE SCALE GENOMIC DNA]</scope>
    <source>
        <strain evidence="4 5">J3</strain>
    </source>
</reference>
<dbReference type="EMBL" id="AXDT01000126">
    <property type="protein sequence ID" value="ERT12515.1"/>
    <property type="molecule type" value="Genomic_DNA"/>
</dbReference>
<dbReference type="InterPro" id="IPR044032">
    <property type="entry name" value="TssC1_C"/>
</dbReference>
<comment type="caution">
    <text evidence="4">The sequence shown here is derived from an EMBL/GenBank/DDBJ whole genome shotgun (WGS) entry which is preliminary data.</text>
</comment>
<evidence type="ECO:0000313" key="4">
    <source>
        <dbReference type="EMBL" id="ERT12515.1"/>
    </source>
</evidence>
<keyword evidence="5" id="KW-1185">Reference proteome</keyword>
<feature type="region of interest" description="Disordered" evidence="1">
    <location>
        <begin position="1"/>
        <end position="25"/>
    </location>
</feature>
<dbReference type="PANTHER" id="PTHR35565">
    <property type="entry name" value="CYTOPLASMIC PROTEIN-RELATED"/>
    <property type="match status" value="1"/>
</dbReference>
<dbReference type="AlphaFoldDB" id="U7QZN2"/>
<protein>
    <submittedName>
        <fullName evidence="4">EvpB family type VI secretion protein</fullName>
    </submittedName>
</protein>
<accession>U7QZN2</accession>
<proteinExistence type="predicted"/>
<dbReference type="InterPro" id="IPR044031">
    <property type="entry name" value="TssC1_N"/>
</dbReference>
<sequence length="499" mass="55856">MHSEENMEQSVVEQQELKTPETSGDFLDQIIDNTQAIRREADRDRVKSQLDQFLAEVTSGSLVVSGDLVNSIEERIAAIDALMSAQLSLVLHHPEFQRLESSWVGLKGLLDQSETDNTQIRMLNATKTDLIKDFKSASDFDQSMLFKNVYEYEYGTFGGEPYSAFVGDFDFDNSPEDLYLLEQISHVAAAAHAPFISSANAGMLGLNDFGELPRPRDLSKLFDTSDYLRWKRFRESDDSRYVGLTLPRVIGRLPYGAKTIPVEQFCFEEQVKEGESSSYLWINAAYALAGRMMSAFEQYGWCAAIRGVEGGGLVEALPTHHYSSVSGEKMLQCPTEVAISDRRERELAELGFIPLVYYKGTDYAAFFSVQSPNKPRKYNSDLANANAKLSTQLQYIMTTSRFAHYLKMIVRDKVGSFMSRGECQSYLQSWINQYIVGSDTVGAEIKASHPLREARVDVVEVPGAPGTYRAVAYLRPHFQLEGLSMSLRLVADLPPSSAA</sequence>
<feature type="domain" description="TssC1 N-terminal" evidence="2">
    <location>
        <begin position="74"/>
        <end position="371"/>
    </location>
</feature>
<dbReference type="PANTHER" id="PTHR35565:SF3">
    <property type="entry name" value="TYPE VI SECRETION SYSTEM SHEATH PROTEIN TSSC1"/>
    <property type="match status" value="1"/>
</dbReference>
<evidence type="ECO:0000256" key="1">
    <source>
        <dbReference type="SAM" id="MobiDB-lite"/>
    </source>
</evidence>
<dbReference type="InterPro" id="IPR010269">
    <property type="entry name" value="T6SS_TssC-like"/>
</dbReference>
<dbReference type="PATRIC" id="fig|1389415.4.peg.2705"/>
<dbReference type="Pfam" id="PF05943">
    <property type="entry name" value="VipB"/>
    <property type="match status" value="1"/>
</dbReference>
<name>U7QZN2_PHOTE</name>
<evidence type="ECO:0000313" key="5">
    <source>
        <dbReference type="Proteomes" id="UP000017133"/>
    </source>
</evidence>
<dbReference type="Pfam" id="PF18945">
    <property type="entry name" value="VipB_2"/>
    <property type="match status" value="1"/>
</dbReference>
<dbReference type="NCBIfam" id="TIGR03355">
    <property type="entry name" value="VI_chp_2"/>
    <property type="match status" value="1"/>
</dbReference>
<gene>
    <name evidence="4" type="ORF">O185_13610</name>
</gene>